<accession>A0A8J6CS18</accession>
<dbReference type="SUPFAM" id="SSF53098">
    <property type="entry name" value="Ribonuclease H-like"/>
    <property type="match status" value="1"/>
</dbReference>
<dbReference type="GO" id="GO:0016787">
    <property type="term" value="F:hydrolase activity"/>
    <property type="evidence" value="ECO:0007669"/>
    <property type="project" value="UniProtKB-KW"/>
</dbReference>
<dbReference type="InterPro" id="IPR039537">
    <property type="entry name" value="Retrotran_Ty1/copia-like"/>
</dbReference>
<evidence type="ECO:0000256" key="1">
    <source>
        <dbReference type="ARBA" id="ARBA00022723"/>
    </source>
</evidence>
<reference evidence="5 6" key="1">
    <citation type="journal article" date="2021" name="bioRxiv">
        <title>The Gossypium anomalum genome as a resource for cotton improvement and evolutionary analysis of hybrid incompatibility.</title>
        <authorList>
            <person name="Grover C.E."/>
            <person name="Yuan D."/>
            <person name="Arick M.A."/>
            <person name="Miller E.R."/>
            <person name="Hu G."/>
            <person name="Peterson D.G."/>
            <person name="Wendel J.F."/>
            <person name="Udall J.A."/>
        </authorList>
    </citation>
    <scope>NUCLEOTIDE SEQUENCE [LARGE SCALE GENOMIC DNA]</scope>
    <source>
        <strain evidence="5">JFW-Udall</strain>
        <tissue evidence="5">Leaf</tissue>
    </source>
</reference>
<keyword evidence="6" id="KW-1185">Reference proteome</keyword>
<dbReference type="InterPro" id="IPR012337">
    <property type="entry name" value="RNaseH-like_sf"/>
</dbReference>
<feature type="domain" description="Reverse transcriptase Ty1/copia-type" evidence="4">
    <location>
        <begin position="197"/>
        <end position="241"/>
    </location>
</feature>
<gene>
    <name evidence="5" type="ORF">CXB51_027452</name>
</gene>
<evidence type="ECO:0000256" key="2">
    <source>
        <dbReference type="ARBA" id="ARBA00022801"/>
    </source>
</evidence>
<comment type="caution">
    <text evidence="5">The sequence shown here is derived from an EMBL/GenBank/DDBJ whole genome shotgun (WGS) entry which is preliminary data.</text>
</comment>
<dbReference type="InterPro" id="IPR013103">
    <property type="entry name" value="RVT_2"/>
</dbReference>
<dbReference type="PANTHER" id="PTHR42648:SF28">
    <property type="entry name" value="TRANSPOSON-ENCODED PROTEIN WITH RIBONUCLEASE H-LIKE AND RETROVIRUS ZINC FINGER-LIKE DOMAINS"/>
    <property type="match status" value="1"/>
</dbReference>
<proteinExistence type="predicted"/>
<sequence>MLYGHDISIEEVKNALGSSKLRKKLTGKAGENSSGEGLIAHGISKSRGGHSSKTHPRSKVLVYFLKHKDCVLVNFKQFKALIENKTGKNIKRLRMNYGLEYCSGEFNEFYKNEGKRARCMQSNVGLRENFWAEAINTAYYLVNKSPSIAIELKTLKEVWLDSLAAYFGLKVFSCPTYAHVKDEKLKPRRKEGVSGVEIVRFKTRLVAKGFSQKERIDYNEVFSPVVKHSSICVLLAMVAKFNLELE</sequence>
<evidence type="ECO:0000313" key="5">
    <source>
        <dbReference type="EMBL" id="KAG8477848.1"/>
    </source>
</evidence>
<feature type="region of interest" description="Disordered" evidence="3">
    <location>
        <begin position="27"/>
        <end position="54"/>
    </location>
</feature>
<organism evidence="5 6">
    <name type="scientific">Gossypium anomalum</name>
    <dbReference type="NCBI Taxonomy" id="47600"/>
    <lineage>
        <taxon>Eukaryota</taxon>
        <taxon>Viridiplantae</taxon>
        <taxon>Streptophyta</taxon>
        <taxon>Embryophyta</taxon>
        <taxon>Tracheophyta</taxon>
        <taxon>Spermatophyta</taxon>
        <taxon>Magnoliopsida</taxon>
        <taxon>eudicotyledons</taxon>
        <taxon>Gunneridae</taxon>
        <taxon>Pentapetalae</taxon>
        <taxon>rosids</taxon>
        <taxon>malvids</taxon>
        <taxon>Malvales</taxon>
        <taxon>Malvaceae</taxon>
        <taxon>Malvoideae</taxon>
        <taxon>Gossypium</taxon>
    </lineage>
</organism>
<keyword evidence="2" id="KW-0378">Hydrolase</keyword>
<protein>
    <recommendedName>
        <fullName evidence="4">Reverse transcriptase Ty1/copia-type domain-containing protein</fullName>
    </recommendedName>
</protein>
<evidence type="ECO:0000259" key="4">
    <source>
        <dbReference type="Pfam" id="PF07727"/>
    </source>
</evidence>
<dbReference type="PANTHER" id="PTHR42648">
    <property type="entry name" value="TRANSPOSASE, PUTATIVE-RELATED"/>
    <property type="match status" value="1"/>
</dbReference>
<evidence type="ECO:0000313" key="6">
    <source>
        <dbReference type="Proteomes" id="UP000701853"/>
    </source>
</evidence>
<dbReference type="OrthoDB" id="1933590at2759"/>
<dbReference type="EMBL" id="JAHUZN010000011">
    <property type="protein sequence ID" value="KAG8477848.1"/>
    <property type="molecule type" value="Genomic_DNA"/>
</dbReference>
<dbReference type="Pfam" id="PF07727">
    <property type="entry name" value="RVT_2"/>
    <property type="match status" value="1"/>
</dbReference>
<dbReference type="AlphaFoldDB" id="A0A8J6CS18"/>
<evidence type="ECO:0000256" key="3">
    <source>
        <dbReference type="SAM" id="MobiDB-lite"/>
    </source>
</evidence>
<dbReference type="GO" id="GO:0046872">
    <property type="term" value="F:metal ion binding"/>
    <property type="evidence" value="ECO:0007669"/>
    <property type="project" value="UniProtKB-KW"/>
</dbReference>
<dbReference type="Proteomes" id="UP000701853">
    <property type="component" value="Chromosome 11"/>
</dbReference>
<name>A0A8J6CS18_9ROSI</name>
<keyword evidence="1" id="KW-0479">Metal-binding</keyword>